<evidence type="ECO:0000313" key="5">
    <source>
        <dbReference type="Proteomes" id="UP001201812"/>
    </source>
</evidence>
<evidence type="ECO:0000256" key="2">
    <source>
        <dbReference type="SAM" id="MobiDB-lite"/>
    </source>
</evidence>
<dbReference type="SMART" id="SM00360">
    <property type="entry name" value="RRM"/>
    <property type="match status" value="2"/>
</dbReference>
<dbReference type="Gene3D" id="3.30.70.330">
    <property type="match status" value="1"/>
</dbReference>
<feature type="domain" description="RRM" evidence="3">
    <location>
        <begin position="187"/>
        <end position="256"/>
    </location>
</feature>
<dbReference type="Proteomes" id="UP001201812">
    <property type="component" value="Unassembled WGS sequence"/>
</dbReference>
<keyword evidence="1" id="KW-0694">RNA-binding</keyword>
<feature type="compositionally biased region" description="Polar residues" evidence="2">
    <location>
        <begin position="142"/>
        <end position="171"/>
    </location>
</feature>
<dbReference type="InterPro" id="IPR035979">
    <property type="entry name" value="RBD_domain_sf"/>
</dbReference>
<dbReference type="GO" id="GO:0003723">
    <property type="term" value="F:RNA binding"/>
    <property type="evidence" value="ECO:0007669"/>
    <property type="project" value="UniProtKB-UniRule"/>
</dbReference>
<name>A0AAD4MPH9_9BILA</name>
<dbReference type="SUPFAM" id="SSF54928">
    <property type="entry name" value="RNA-binding domain, RBD"/>
    <property type="match status" value="1"/>
</dbReference>
<organism evidence="4 5">
    <name type="scientific">Ditylenchus destructor</name>
    <dbReference type="NCBI Taxonomy" id="166010"/>
    <lineage>
        <taxon>Eukaryota</taxon>
        <taxon>Metazoa</taxon>
        <taxon>Ecdysozoa</taxon>
        <taxon>Nematoda</taxon>
        <taxon>Chromadorea</taxon>
        <taxon>Rhabditida</taxon>
        <taxon>Tylenchina</taxon>
        <taxon>Tylenchomorpha</taxon>
        <taxon>Sphaerularioidea</taxon>
        <taxon>Anguinidae</taxon>
        <taxon>Anguininae</taxon>
        <taxon>Ditylenchus</taxon>
    </lineage>
</organism>
<dbReference type="AlphaFoldDB" id="A0AAD4MPH9"/>
<protein>
    <recommendedName>
        <fullName evidence="3">RRM domain-containing protein</fullName>
    </recommendedName>
</protein>
<dbReference type="InterPro" id="IPR000504">
    <property type="entry name" value="RRM_dom"/>
</dbReference>
<dbReference type="PROSITE" id="PS50102">
    <property type="entry name" value="RRM"/>
    <property type="match status" value="1"/>
</dbReference>
<sequence>MNSMRPRLNVDSNHLVLLSGSVLATIDWMRFKRETNQRRGIDRGIRFIETFSAWDIAPTMNVVVEFLNGESQKNFVKQLKYIFTTPVKSEVLEVNKRLSFFAKIKQLTGVDLYACKAVPGIVPEFQTNTTSHMPNGWRKNAPAQQNGGTSYQDSNTAWNENVASTPPSLKSSPAPPTKFMANACPAVYMLFRNTPLNWTNDELIDFAAEAGTVCFVDKFVEAIVKFSNSEAAQQAIQRLPMHAFHGKTLRVTEYKDENDANQSEDADLLCFDDIGKDATPLMPSPPPKSVSPNSESPFSVDSLREALPKLSRSVRIENIPSNCQMIDIRGLVESIGKVGKFTMKHYPVVGYIDTASKKKALEKLNGKLKAGKIIALEEFNPIDAEKVTEAALIDI</sequence>
<keyword evidence="5" id="KW-1185">Reference proteome</keyword>
<feature type="region of interest" description="Disordered" evidence="2">
    <location>
        <begin position="129"/>
        <end position="174"/>
    </location>
</feature>
<evidence type="ECO:0000259" key="3">
    <source>
        <dbReference type="PROSITE" id="PS50102"/>
    </source>
</evidence>
<dbReference type="CDD" id="cd00590">
    <property type="entry name" value="RRM_SF"/>
    <property type="match status" value="1"/>
</dbReference>
<evidence type="ECO:0000256" key="1">
    <source>
        <dbReference type="PROSITE-ProRule" id="PRU00176"/>
    </source>
</evidence>
<comment type="caution">
    <text evidence="4">The sequence shown here is derived from an EMBL/GenBank/DDBJ whole genome shotgun (WGS) entry which is preliminary data.</text>
</comment>
<accession>A0AAD4MPH9</accession>
<dbReference type="EMBL" id="JAKKPZ010000111">
    <property type="protein sequence ID" value="KAI1701781.1"/>
    <property type="molecule type" value="Genomic_DNA"/>
</dbReference>
<reference evidence="4" key="1">
    <citation type="submission" date="2022-01" db="EMBL/GenBank/DDBJ databases">
        <title>Genome Sequence Resource for Two Populations of Ditylenchus destructor, the Migratory Endoparasitic Phytonematode.</title>
        <authorList>
            <person name="Zhang H."/>
            <person name="Lin R."/>
            <person name="Xie B."/>
        </authorList>
    </citation>
    <scope>NUCLEOTIDE SEQUENCE</scope>
    <source>
        <strain evidence="4">BazhouSP</strain>
    </source>
</reference>
<gene>
    <name evidence="4" type="ORF">DdX_15878</name>
</gene>
<dbReference type="InterPro" id="IPR012677">
    <property type="entry name" value="Nucleotide-bd_a/b_plait_sf"/>
</dbReference>
<proteinExistence type="predicted"/>
<evidence type="ECO:0000313" key="4">
    <source>
        <dbReference type="EMBL" id="KAI1701781.1"/>
    </source>
</evidence>